<evidence type="ECO:0000313" key="2">
    <source>
        <dbReference type="Proteomes" id="UP000182126"/>
    </source>
</evidence>
<gene>
    <name evidence="1" type="ORF">SAMN04489809_1525</name>
</gene>
<organism evidence="1 2">
    <name type="scientific">Microbacterium paraoxydans</name>
    <dbReference type="NCBI Taxonomy" id="199592"/>
    <lineage>
        <taxon>Bacteria</taxon>
        <taxon>Bacillati</taxon>
        <taxon>Actinomycetota</taxon>
        <taxon>Actinomycetes</taxon>
        <taxon>Micrococcales</taxon>
        <taxon>Microbacteriaceae</taxon>
        <taxon>Microbacterium</taxon>
    </lineage>
</organism>
<name>A0A1H1QZV2_9MICO</name>
<sequence length="217" mass="23889">MPGNPWPHDMTITVEDRPHTLLELLWIREAHGLDPTDDALPPPLVDRPAAAARPVDEETRARWTEVWPRIWGDAVAHAATDPDPALLDRAVATTLSPDEREAVLTRLVGPTARDAFGVEVSDDAAYRAWERRGSEAHLATHLTTLADSPERRDVATLADAWRRGLGRVVTLPCRGTYVRQIGPHALLVTDEVRSDAAAYRAALDSFGRGLPERPSRA</sequence>
<dbReference type="EMBL" id="LT629770">
    <property type="protein sequence ID" value="SDS29061.1"/>
    <property type="molecule type" value="Genomic_DNA"/>
</dbReference>
<protein>
    <submittedName>
        <fullName evidence="1">Uncharacterized protein</fullName>
    </submittedName>
</protein>
<dbReference type="AlphaFoldDB" id="A0A1H1QZV2"/>
<evidence type="ECO:0000313" key="1">
    <source>
        <dbReference type="EMBL" id="SDS29061.1"/>
    </source>
</evidence>
<reference evidence="1 2" key="1">
    <citation type="submission" date="2016-10" db="EMBL/GenBank/DDBJ databases">
        <authorList>
            <person name="de Groot N.N."/>
        </authorList>
    </citation>
    <scope>NUCLEOTIDE SEQUENCE [LARGE SCALE GENOMIC DNA]</scope>
    <source>
        <strain evidence="1 2">DSM 15019</strain>
    </source>
</reference>
<accession>A0A1H1QZV2</accession>
<proteinExistence type="predicted"/>
<dbReference type="Proteomes" id="UP000182126">
    <property type="component" value="Chromosome I"/>
</dbReference>